<organism evidence="1 2">
    <name type="scientific">Smallanthus sonchifolius</name>
    <dbReference type="NCBI Taxonomy" id="185202"/>
    <lineage>
        <taxon>Eukaryota</taxon>
        <taxon>Viridiplantae</taxon>
        <taxon>Streptophyta</taxon>
        <taxon>Embryophyta</taxon>
        <taxon>Tracheophyta</taxon>
        <taxon>Spermatophyta</taxon>
        <taxon>Magnoliopsida</taxon>
        <taxon>eudicotyledons</taxon>
        <taxon>Gunneridae</taxon>
        <taxon>Pentapetalae</taxon>
        <taxon>asterids</taxon>
        <taxon>campanulids</taxon>
        <taxon>Asterales</taxon>
        <taxon>Asteraceae</taxon>
        <taxon>Asteroideae</taxon>
        <taxon>Heliantheae alliance</taxon>
        <taxon>Millerieae</taxon>
        <taxon>Smallanthus</taxon>
    </lineage>
</organism>
<sequence>MKREFDIVHSLKIWWGDCIPDSPLEIRSKSLLIGRILIGSLDHNCCYFTSTLVFMFCNIRSLVLKTCVLLSIPVRD</sequence>
<gene>
    <name evidence="1" type="ORF">L1987_36832</name>
</gene>
<protein>
    <submittedName>
        <fullName evidence="1">Uncharacterized protein</fullName>
    </submittedName>
</protein>
<evidence type="ECO:0000313" key="2">
    <source>
        <dbReference type="Proteomes" id="UP001056120"/>
    </source>
</evidence>
<proteinExistence type="predicted"/>
<reference evidence="1 2" key="2">
    <citation type="journal article" date="2022" name="Mol. Ecol. Resour.">
        <title>The genomes of chicory, endive, great burdock and yacon provide insights into Asteraceae paleo-polyploidization history and plant inulin production.</title>
        <authorList>
            <person name="Fan W."/>
            <person name="Wang S."/>
            <person name="Wang H."/>
            <person name="Wang A."/>
            <person name="Jiang F."/>
            <person name="Liu H."/>
            <person name="Zhao H."/>
            <person name="Xu D."/>
            <person name="Zhang Y."/>
        </authorList>
    </citation>
    <scope>NUCLEOTIDE SEQUENCE [LARGE SCALE GENOMIC DNA]</scope>
    <source>
        <strain evidence="2">cv. Yunnan</strain>
        <tissue evidence="1">Leaves</tissue>
    </source>
</reference>
<accession>A0ACB9HFI6</accession>
<reference evidence="2" key="1">
    <citation type="journal article" date="2022" name="Mol. Ecol. Resour.">
        <title>The genomes of chicory, endive, great burdock and yacon provide insights into Asteraceae palaeo-polyploidization history and plant inulin production.</title>
        <authorList>
            <person name="Fan W."/>
            <person name="Wang S."/>
            <person name="Wang H."/>
            <person name="Wang A."/>
            <person name="Jiang F."/>
            <person name="Liu H."/>
            <person name="Zhao H."/>
            <person name="Xu D."/>
            <person name="Zhang Y."/>
        </authorList>
    </citation>
    <scope>NUCLEOTIDE SEQUENCE [LARGE SCALE GENOMIC DNA]</scope>
    <source>
        <strain evidence="2">cv. Yunnan</strain>
    </source>
</reference>
<dbReference type="EMBL" id="CM042029">
    <property type="protein sequence ID" value="KAI3794203.1"/>
    <property type="molecule type" value="Genomic_DNA"/>
</dbReference>
<keyword evidence="2" id="KW-1185">Reference proteome</keyword>
<dbReference type="Proteomes" id="UP001056120">
    <property type="component" value="Linkage Group LG12"/>
</dbReference>
<comment type="caution">
    <text evidence="1">The sequence shown here is derived from an EMBL/GenBank/DDBJ whole genome shotgun (WGS) entry which is preliminary data.</text>
</comment>
<evidence type="ECO:0000313" key="1">
    <source>
        <dbReference type="EMBL" id="KAI3794203.1"/>
    </source>
</evidence>
<name>A0ACB9HFI6_9ASTR</name>